<feature type="region of interest" description="Disordered" evidence="1">
    <location>
        <begin position="252"/>
        <end position="280"/>
    </location>
</feature>
<gene>
    <name evidence="3" type="ORF">CJ030_MR0G005098</name>
</gene>
<protein>
    <submittedName>
        <fullName evidence="3">Uncharacterized protein</fullName>
    </submittedName>
</protein>
<dbReference type="AlphaFoldDB" id="A0A6A1UPS8"/>
<feature type="chain" id="PRO_5025591653" evidence="2">
    <location>
        <begin position="22"/>
        <end position="280"/>
    </location>
</feature>
<dbReference type="OrthoDB" id="1752254at2759"/>
<reference evidence="3 4" key="1">
    <citation type="journal article" date="2019" name="Plant Biotechnol. J.">
        <title>The red bayberry genome and genetic basis of sex determination.</title>
        <authorList>
            <person name="Jia H.M."/>
            <person name="Jia H.J."/>
            <person name="Cai Q.L."/>
            <person name="Wang Y."/>
            <person name="Zhao H.B."/>
            <person name="Yang W.F."/>
            <person name="Wang G.Y."/>
            <person name="Li Y.H."/>
            <person name="Zhan D.L."/>
            <person name="Shen Y.T."/>
            <person name="Niu Q.F."/>
            <person name="Chang L."/>
            <person name="Qiu J."/>
            <person name="Zhao L."/>
            <person name="Xie H.B."/>
            <person name="Fu W.Y."/>
            <person name="Jin J."/>
            <person name="Li X.W."/>
            <person name="Jiao Y."/>
            <person name="Zhou C.C."/>
            <person name="Tu T."/>
            <person name="Chai C.Y."/>
            <person name="Gao J.L."/>
            <person name="Fan L.J."/>
            <person name="van de Weg E."/>
            <person name="Wang J.Y."/>
            <person name="Gao Z.S."/>
        </authorList>
    </citation>
    <scope>NUCLEOTIDE SEQUENCE [LARGE SCALE GENOMIC DNA]</scope>
    <source>
        <tissue evidence="3">Leaves</tissue>
    </source>
</reference>
<keyword evidence="4" id="KW-1185">Reference proteome</keyword>
<keyword evidence="2" id="KW-0732">Signal</keyword>
<evidence type="ECO:0000313" key="4">
    <source>
        <dbReference type="Proteomes" id="UP000516437"/>
    </source>
</evidence>
<dbReference type="EMBL" id="RXIC02000097">
    <property type="protein sequence ID" value="KAB1201100.1"/>
    <property type="molecule type" value="Genomic_DNA"/>
</dbReference>
<comment type="caution">
    <text evidence="3">The sequence shown here is derived from an EMBL/GenBank/DDBJ whole genome shotgun (WGS) entry which is preliminary data.</text>
</comment>
<feature type="signal peptide" evidence="2">
    <location>
        <begin position="1"/>
        <end position="21"/>
    </location>
</feature>
<feature type="compositionally biased region" description="Basic and acidic residues" evidence="1">
    <location>
        <begin position="129"/>
        <end position="142"/>
    </location>
</feature>
<feature type="compositionally biased region" description="Polar residues" evidence="1">
    <location>
        <begin position="252"/>
        <end position="262"/>
    </location>
</feature>
<evidence type="ECO:0000313" key="3">
    <source>
        <dbReference type="EMBL" id="KAB1201100.1"/>
    </source>
</evidence>
<dbReference type="Proteomes" id="UP000516437">
    <property type="component" value="Unassembled WGS sequence"/>
</dbReference>
<evidence type="ECO:0000256" key="2">
    <source>
        <dbReference type="SAM" id="SignalP"/>
    </source>
</evidence>
<name>A0A6A1UPS8_9ROSI</name>
<organism evidence="3 4">
    <name type="scientific">Morella rubra</name>
    <name type="common">Chinese bayberry</name>
    <dbReference type="NCBI Taxonomy" id="262757"/>
    <lineage>
        <taxon>Eukaryota</taxon>
        <taxon>Viridiplantae</taxon>
        <taxon>Streptophyta</taxon>
        <taxon>Embryophyta</taxon>
        <taxon>Tracheophyta</taxon>
        <taxon>Spermatophyta</taxon>
        <taxon>Magnoliopsida</taxon>
        <taxon>eudicotyledons</taxon>
        <taxon>Gunneridae</taxon>
        <taxon>Pentapetalae</taxon>
        <taxon>rosids</taxon>
        <taxon>fabids</taxon>
        <taxon>Fagales</taxon>
        <taxon>Myricaceae</taxon>
        <taxon>Morella</taxon>
    </lineage>
</organism>
<evidence type="ECO:0000256" key="1">
    <source>
        <dbReference type="SAM" id="MobiDB-lite"/>
    </source>
</evidence>
<proteinExistence type="predicted"/>
<sequence length="280" mass="31059">MEWSPTTIVFAFSCQLYGVIASADLFAVEKAIDSGLTPSISFEMKTYRNVCYNEQTCCIVRGKSWGKVSKVAVCWRYTTGDLMYYAHPAKTLDDGLVLLKSDIDVLEMAPASQVGSSGVGASAMMPDEDPPHLHDHYSPNDEDKTDEDPPSLHDHYSLNDENTNEEDPPNITFRHSWLNVGIMLPPAWGGAAHQMPLLQLQLSQETIPQEPKFLVVVWHQELGAQIAYGDWLGFGTPRQLFIDLTEPAVDTQTTGVIEQPQSDHGKRKANARVDNPSGLR</sequence>
<accession>A0A6A1UPS8</accession>
<feature type="region of interest" description="Disordered" evidence="1">
    <location>
        <begin position="117"/>
        <end position="170"/>
    </location>
</feature>